<evidence type="ECO:0000313" key="3">
    <source>
        <dbReference type="Proteomes" id="UP001221217"/>
    </source>
</evidence>
<dbReference type="PANTHER" id="PTHR47099">
    <property type="entry name" value="METHYLCOBAMIDE:COM METHYLTRANSFERASE MTBA"/>
    <property type="match status" value="1"/>
</dbReference>
<dbReference type="GO" id="GO:0006779">
    <property type="term" value="P:porphyrin-containing compound biosynthetic process"/>
    <property type="evidence" value="ECO:0007669"/>
    <property type="project" value="InterPro"/>
</dbReference>
<name>A0AAJ1IEC6_9SPIO</name>
<feature type="domain" description="Uroporphyrinogen decarboxylase (URO-D)" evidence="1">
    <location>
        <begin position="106"/>
        <end position="358"/>
    </location>
</feature>
<dbReference type="InterPro" id="IPR052024">
    <property type="entry name" value="Methanogen_methyltrans"/>
</dbReference>
<accession>A0AAJ1IEC6</accession>
<dbReference type="SUPFAM" id="SSF51726">
    <property type="entry name" value="UROD/MetE-like"/>
    <property type="match status" value="1"/>
</dbReference>
<dbReference type="AlphaFoldDB" id="A0AAJ1IEC6"/>
<organism evidence="2 3">
    <name type="scientific">Candidatus Thalassospirochaeta sargassi</name>
    <dbReference type="NCBI Taxonomy" id="3119039"/>
    <lineage>
        <taxon>Bacteria</taxon>
        <taxon>Pseudomonadati</taxon>
        <taxon>Spirochaetota</taxon>
        <taxon>Spirochaetia</taxon>
        <taxon>Spirochaetales</taxon>
        <taxon>Spirochaetaceae</taxon>
        <taxon>Candidatus Thalassospirochaeta</taxon>
    </lineage>
</organism>
<reference evidence="2 3" key="1">
    <citation type="submission" date="2022-12" db="EMBL/GenBank/DDBJ databases">
        <title>Metagenome assembled genome from gulf of manar.</title>
        <authorList>
            <person name="Kohli P."/>
            <person name="Pk S."/>
            <person name="Venkata Ramana C."/>
            <person name="Sasikala C."/>
        </authorList>
    </citation>
    <scope>NUCLEOTIDE SEQUENCE [LARGE SCALE GENOMIC DNA]</scope>
    <source>
        <strain evidence="2">JB008</strain>
    </source>
</reference>
<dbReference type="Gene3D" id="3.20.20.210">
    <property type="match status" value="1"/>
</dbReference>
<gene>
    <name evidence="2" type="ORF">PQJ61_13420</name>
</gene>
<evidence type="ECO:0000313" key="2">
    <source>
        <dbReference type="EMBL" id="MDC7227758.1"/>
    </source>
</evidence>
<proteinExistence type="predicted"/>
<sequence>MTNLERLKLQLSGKETDRIMTYDYMDNSEVLKAYGGWLPGKQYSFEELLEINAKAHKGIGLDLTRAYHDPSNHWMKGKVENWERFLGVSPGDFSVETGGDTAWISKRPFANVNELEKKMPQMPDIAAVRDWYTPVLEQITSVFSSFDRVYIGGTEGPLSDAYTYTDIELFSMAIYDAPELVERLLSVFGEFSRCFTSVYAENDTPPLQFMGEDIAGTGGSMFSPVFIEEKCLPLWNEIAAPIRERGGKFIYHTDGRYGSLLELIFDKFNADALNPIERCGCNDIFEIVEQYPDRFYFGNVCCETTLPFGNRWDVEDETLELIERLGPSRNIFIGSSSEMHESIPLLNVETLYGTVQEYGEYPIDIERIRRRRADIAPKLETRSEEQASSWQ</sequence>
<protein>
    <submittedName>
        <fullName evidence="2">Uroporphyrinogen decarboxylase family protein</fullName>
    </submittedName>
</protein>
<dbReference type="InterPro" id="IPR000257">
    <property type="entry name" value="Uroporphyrinogen_deCOase"/>
</dbReference>
<dbReference type="InterPro" id="IPR038071">
    <property type="entry name" value="UROD/MetE-like_sf"/>
</dbReference>
<dbReference type="Proteomes" id="UP001221217">
    <property type="component" value="Unassembled WGS sequence"/>
</dbReference>
<dbReference type="PANTHER" id="PTHR47099:SF1">
    <property type="entry name" value="METHYLCOBAMIDE:COM METHYLTRANSFERASE MTBA"/>
    <property type="match status" value="1"/>
</dbReference>
<dbReference type="EMBL" id="JAQQAL010000032">
    <property type="protein sequence ID" value="MDC7227758.1"/>
    <property type="molecule type" value="Genomic_DNA"/>
</dbReference>
<dbReference type="GO" id="GO:0004853">
    <property type="term" value="F:uroporphyrinogen decarboxylase activity"/>
    <property type="evidence" value="ECO:0007669"/>
    <property type="project" value="InterPro"/>
</dbReference>
<dbReference type="Pfam" id="PF01208">
    <property type="entry name" value="URO-D"/>
    <property type="match status" value="1"/>
</dbReference>
<evidence type="ECO:0000259" key="1">
    <source>
        <dbReference type="Pfam" id="PF01208"/>
    </source>
</evidence>
<comment type="caution">
    <text evidence="2">The sequence shown here is derived from an EMBL/GenBank/DDBJ whole genome shotgun (WGS) entry which is preliminary data.</text>
</comment>